<dbReference type="EC" id="1.1.3.-" evidence="7"/>
<keyword evidence="8" id="KW-1185">Reference proteome</keyword>
<accession>A0ABT3GVC8</accession>
<dbReference type="RefSeq" id="WP_264504585.1">
    <property type="nucleotide sequence ID" value="NZ_JAPDFL010000001.1"/>
</dbReference>
<evidence type="ECO:0000256" key="5">
    <source>
        <dbReference type="ARBA" id="ARBA00037941"/>
    </source>
</evidence>
<keyword evidence="2" id="KW-0285">Flavoprotein</keyword>
<comment type="similarity">
    <text evidence="5">Belongs to the L2HGDH family.</text>
</comment>
<gene>
    <name evidence="7" type="primary">lhgO</name>
    <name evidence="7" type="ORF">OKW52_04140</name>
</gene>
<evidence type="ECO:0000313" key="8">
    <source>
        <dbReference type="Proteomes" id="UP001208938"/>
    </source>
</evidence>
<comment type="cofactor">
    <cofactor evidence="1">
        <name>FAD</name>
        <dbReference type="ChEBI" id="CHEBI:57692"/>
    </cofactor>
</comment>
<comment type="caution">
    <text evidence="7">The sequence shown here is derived from an EMBL/GenBank/DDBJ whole genome shotgun (WGS) entry which is preliminary data.</text>
</comment>
<dbReference type="Gene3D" id="3.50.50.60">
    <property type="entry name" value="FAD/NAD(P)-binding domain"/>
    <property type="match status" value="1"/>
</dbReference>
<feature type="domain" description="FAD dependent oxidoreductase" evidence="6">
    <location>
        <begin position="4"/>
        <end position="390"/>
    </location>
</feature>
<dbReference type="InterPro" id="IPR006076">
    <property type="entry name" value="FAD-dep_OxRdtase"/>
</dbReference>
<evidence type="ECO:0000313" key="7">
    <source>
        <dbReference type="EMBL" id="MCW1931475.1"/>
    </source>
</evidence>
<dbReference type="SUPFAM" id="SSF51905">
    <property type="entry name" value="FAD/NAD(P)-binding domain"/>
    <property type="match status" value="1"/>
</dbReference>
<evidence type="ECO:0000256" key="1">
    <source>
        <dbReference type="ARBA" id="ARBA00001974"/>
    </source>
</evidence>
<name>A0ABT3GVC8_9RHOB</name>
<evidence type="ECO:0000256" key="4">
    <source>
        <dbReference type="ARBA" id="ARBA00023002"/>
    </source>
</evidence>
<evidence type="ECO:0000256" key="3">
    <source>
        <dbReference type="ARBA" id="ARBA00022827"/>
    </source>
</evidence>
<dbReference type="EMBL" id="JAPDFL010000001">
    <property type="protein sequence ID" value="MCW1931475.1"/>
    <property type="molecule type" value="Genomic_DNA"/>
</dbReference>
<dbReference type="InterPro" id="IPR036188">
    <property type="entry name" value="FAD/NAD-bd_sf"/>
</dbReference>
<organism evidence="7 8">
    <name type="scientific">Pararhodobacter zhoushanensis</name>
    <dbReference type="NCBI Taxonomy" id="2479545"/>
    <lineage>
        <taxon>Bacteria</taxon>
        <taxon>Pseudomonadati</taxon>
        <taxon>Pseudomonadota</taxon>
        <taxon>Alphaproteobacteria</taxon>
        <taxon>Rhodobacterales</taxon>
        <taxon>Paracoccaceae</taxon>
        <taxon>Pararhodobacter</taxon>
    </lineage>
</organism>
<keyword evidence="3" id="KW-0274">FAD</keyword>
<dbReference type="Pfam" id="PF01266">
    <property type="entry name" value="DAO"/>
    <property type="match status" value="1"/>
</dbReference>
<proteinExistence type="inferred from homology"/>
<dbReference type="PANTHER" id="PTHR43104:SF2">
    <property type="entry name" value="L-2-HYDROXYGLUTARATE DEHYDROGENASE, MITOCHONDRIAL"/>
    <property type="match status" value="1"/>
</dbReference>
<dbReference type="PANTHER" id="PTHR43104">
    <property type="entry name" value="L-2-HYDROXYGLUTARATE DEHYDROGENASE, MITOCHONDRIAL"/>
    <property type="match status" value="1"/>
</dbReference>
<protein>
    <submittedName>
        <fullName evidence="7">L-2-hydroxyglutarate oxidase</fullName>
        <ecNumber evidence="7">1.1.3.-</ecNumber>
    </submittedName>
</protein>
<sequence>MIWDFCVIGGGIVGLATARALLARQPGASLIVLEKEPELGRHQTGHNSGVIHSGIYYQPGSFKARLCREGAARTKEFCQQHAIPYDERGKLIVATREDEVPRLDALFARAGENGIRAELVAGPQIAEREPAIAGRKAIWVPEAAIVDYKRVLAALADEIIAQGAEIRYGAAPVGIVEQGAWVEAALAGETVRARRLVACAGLQSDRVATMAGLAIHHRIVPFRGEYWRLRPERSDVARAMIYPVPEPGLPFLGVHLTPLIDGAMTLGPNAMLGFAREGYPKFSVSLRDTAEMLGFPGFWRVIGQNLRPGLTEIGNSLFKRRYLEECRRYCPSLVLDDLLPMAPGIRAQAVGAKGELVQDFLFLDTARMLHVCNAPSPAATSALPIGDLIAGRVIG</sequence>
<keyword evidence="4 7" id="KW-0560">Oxidoreductase</keyword>
<evidence type="ECO:0000259" key="6">
    <source>
        <dbReference type="Pfam" id="PF01266"/>
    </source>
</evidence>
<dbReference type="Gene3D" id="3.30.9.10">
    <property type="entry name" value="D-Amino Acid Oxidase, subunit A, domain 2"/>
    <property type="match status" value="1"/>
</dbReference>
<dbReference type="GO" id="GO:0016491">
    <property type="term" value="F:oxidoreductase activity"/>
    <property type="evidence" value="ECO:0007669"/>
    <property type="project" value="UniProtKB-KW"/>
</dbReference>
<dbReference type="Proteomes" id="UP001208938">
    <property type="component" value="Unassembled WGS sequence"/>
</dbReference>
<evidence type="ECO:0000256" key="2">
    <source>
        <dbReference type="ARBA" id="ARBA00022630"/>
    </source>
</evidence>
<dbReference type="NCBIfam" id="NF008726">
    <property type="entry name" value="PRK11728.1"/>
    <property type="match status" value="1"/>
</dbReference>
<reference evidence="7 8" key="1">
    <citation type="submission" date="2022-10" db="EMBL/GenBank/DDBJ databases">
        <title>Pararhodobacter sp. nov., isolated from marine algae.</title>
        <authorList>
            <person name="Choi B.J."/>
            <person name="Kim J.M."/>
            <person name="Lee J.K."/>
            <person name="Choi D.G."/>
            <person name="Jeon C.O."/>
        </authorList>
    </citation>
    <scope>NUCLEOTIDE SEQUENCE [LARGE SCALE GENOMIC DNA]</scope>
    <source>
        <strain evidence="7 8">ZQ420</strain>
    </source>
</reference>